<gene>
    <name evidence="1" type="ORF">AFM16_24215</name>
</gene>
<accession>A0ABX3LIY0</accession>
<reference evidence="1 2" key="1">
    <citation type="submission" date="2015-07" db="EMBL/GenBank/DDBJ databases">
        <title>Draft Genome Sequence of Streptomyces antibioticus, IMRU 3720 reveals insights in the evolution of actinomycin biosynthetic gene clusters in Streptomyces.</title>
        <authorList>
            <person name="Crnovcic I."/>
            <person name="Ruckert C."/>
            <person name="Kalinowksi J."/>
            <person name="Keller U."/>
        </authorList>
    </citation>
    <scope>NUCLEOTIDE SEQUENCE [LARGE SCALE GENOMIC DNA]</scope>
    <source>
        <strain evidence="1 2">DSM 41481</strain>
    </source>
</reference>
<comment type="caution">
    <text evidence="1">The sequence shown here is derived from an EMBL/GenBank/DDBJ whole genome shotgun (WGS) entry which is preliminary data.</text>
</comment>
<organism evidence="1 2">
    <name type="scientific">Streptomyces antibioticus</name>
    <dbReference type="NCBI Taxonomy" id="1890"/>
    <lineage>
        <taxon>Bacteria</taxon>
        <taxon>Bacillati</taxon>
        <taxon>Actinomycetota</taxon>
        <taxon>Actinomycetes</taxon>
        <taxon>Kitasatosporales</taxon>
        <taxon>Streptomycetaceae</taxon>
        <taxon>Streptomyces</taxon>
    </lineage>
</organism>
<keyword evidence="2" id="KW-1185">Reference proteome</keyword>
<evidence type="ECO:0000313" key="1">
    <source>
        <dbReference type="EMBL" id="OOQ49355.1"/>
    </source>
</evidence>
<evidence type="ECO:0000313" key="2">
    <source>
        <dbReference type="Proteomes" id="UP000190306"/>
    </source>
</evidence>
<sequence>MSCLAEASGSVAVVLLLPCPLVVALLGCRQSCLVAASRSVAANVEGPRAASVELSDPWVGVTAVLFPS</sequence>
<dbReference type="Proteomes" id="UP000190306">
    <property type="component" value="Chromosome"/>
</dbReference>
<evidence type="ECO:0008006" key="3">
    <source>
        <dbReference type="Google" id="ProtNLM"/>
    </source>
</evidence>
<name>A0ABX3LIY0_STRAT</name>
<proteinExistence type="predicted"/>
<protein>
    <recommendedName>
        <fullName evidence="3">Secreted protein</fullName>
    </recommendedName>
</protein>
<dbReference type="EMBL" id="LHQL01000011">
    <property type="protein sequence ID" value="OOQ49355.1"/>
    <property type="molecule type" value="Genomic_DNA"/>
</dbReference>